<dbReference type="SUPFAM" id="SSF47413">
    <property type="entry name" value="lambda repressor-like DNA-binding domains"/>
    <property type="match status" value="1"/>
</dbReference>
<dbReference type="InterPro" id="IPR028082">
    <property type="entry name" value="Peripla_BP_I"/>
</dbReference>
<dbReference type="CDD" id="cd01392">
    <property type="entry name" value="HTH_LacI"/>
    <property type="match status" value="1"/>
</dbReference>
<keyword evidence="2 5" id="KW-0238">DNA-binding</keyword>
<dbReference type="Pfam" id="PF00356">
    <property type="entry name" value="LacI"/>
    <property type="match status" value="1"/>
</dbReference>
<dbReference type="CDD" id="cd06295">
    <property type="entry name" value="PBP1_CelR"/>
    <property type="match status" value="1"/>
</dbReference>
<evidence type="ECO:0000256" key="3">
    <source>
        <dbReference type="ARBA" id="ARBA00023163"/>
    </source>
</evidence>
<comment type="caution">
    <text evidence="5">The sequence shown here is derived from an EMBL/GenBank/DDBJ whole genome shotgun (WGS) entry which is preliminary data.</text>
</comment>
<keyword evidence="1" id="KW-0805">Transcription regulation</keyword>
<dbReference type="PANTHER" id="PTHR30146">
    <property type="entry name" value="LACI-RELATED TRANSCRIPTIONAL REPRESSOR"/>
    <property type="match status" value="1"/>
</dbReference>
<proteinExistence type="predicted"/>
<keyword evidence="6" id="KW-1185">Reference proteome</keyword>
<name>A0ABX2JL90_9SPHN</name>
<evidence type="ECO:0000256" key="1">
    <source>
        <dbReference type="ARBA" id="ARBA00023015"/>
    </source>
</evidence>
<dbReference type="PROSITE" id="PS50932">
    <property type="entry name" value="HTH_LACI_2"/>
    <property type="match status" value="1"/>
</dbReference>
<evidence type="ECO:0000313" key="6">
    <source>
        <dbReference type="Proteomes" id="UP000621447"/>
    </source>
</evidence>
<dbReference type="InterPro" id="IPR046335">
    <property type="entry name" value="LacI/GalR-like_sensor"/>
</dbReference>
<evidence type="ECO:0000256" key="2">
    <source>
        <dbReference type="ARBA" id="ARBA00023125"/>
    </source>
</evidence>
<accession>A0ABX2JL90</accession>
<dbReference type="EMBL" id="JABULH010000002">
    <property type="protein sequence ID" value="NTS64600.1"/>
    <property type="molecule type" value="Genomic_DNA"/>
</dbReference>
<dbReference type="RefSeq" id="WP_174192856.1">
    <property type="nucleotide sequence ID" value="NZ_JABULH010000002.1"/>
</dbReference>
<sequence length="349" mass="37698">MARPASPSGSRSPASERPTSFDIAELAGVSQPTVSRALRGDKTVSERTRMRIEAIAQQLNYKVDRAASSLRRGGVKTLALLFFEDPLPDGSNINPFFLAMLGSILKTCSQRGYDLLTSFQRWSADWHVDYEDTRRADGLILLGYGDWEDYRARVEQLVAQGTRFVRWGAPSGVGTTIGCDNVAGGRAAGEHLIARGCRRVAYIGEASHHYPEFRDRYAGLADALRTAGLPVDPGLHVDALSVEQKGYEAVQRLIARDIAFDAVFCASDLIALGALRALSEAGRSVPGDVALIGFDDIPAATHTHPPLTTVAQDYGRGGAELVDTLIRQIAGEVTHDLLLPSRLVVRASA</sequence>
<protein>
    <submittedName>
        <fullName evidence="5">LacI family DNA-binding transcriptional regulator</fullName>
    </submittedName>
</protein>
<organism evidence="5 6">
    <name type="scientific">Sphingomonas hominis</name>
    <dbReference type="NCBI Taxonomy" id="2741495"/>
    <lineage>
        <taxon>Bacteria</taxon>
        <taxon>Pseudomonadati</taxon>
        <taxon>Pseudomonadota</taxon>
        <taxon>Alphaproteobacteria</taxon>
        <taxon>Sphingomonadales</taxon>
        <taxon>Sphingomonadaceae</taxon>
        <taxon>Sphingomonas</taxon>
    </lineage>
</organism>
<dbReference type="SUPFAM" id="SSF53822">
    <property type="entry name" value="Periplasmic binding protein-like I"/>
    <property type="match status" value="1"/>
</dbReference>
<dbReference type="Pfam" id="PF13377">
    <property type="entry name" value="Peripla_BP_3"/>
    <property type="match status" value="1"/>
</dbReference>
<keyword evidence="3" id="KW-0804">Transcription</keyword>
<evidence type="ECO:0000259" key="4">
    <source>
        <dbReference type="PROSITE" id="PS50932"/>
    </source>
</evidence>
<feature type="domain" description="HTH lacI-type" evidence="4">
    <location>
        <begin position="18"/>
        <end position="72"/>
    </location>
</feature>
<dbReference type="InterPro" id="IPR010982">
    <property type="entry name" value="Lambda_DNA-bd_dom_sf"/>
</dbReference>
<gene>
    <name evidence="5" type="ORF">HRV97_05460</name>
</gene>
<evidence type="ECO:0000313" key="5">
    <source>
        <dbReference type="EMBL" id="NTS64600.1"/>
    </source>
</evidence>
<reference evidence="5 6" key="1">
    <citation type="submission" date="2020-06" db="EMBL/GenBank/DDBJ databases">
        <title>Sphingomonas hominis sp. nov., a member of the Sphingomonas, isolated from the hair of a 22-year-old girl.</title>
        <authorList>
            <person name="Zhang D.-F."/>
            <person name="Cui X.-W."/>
        </authorList>
    </citation>
    <scope>NUCLEOTIDE SEQUENCE [LARGE SCALE GENOMIC DNA]</scope>
    <source>
        <strain evidence="5 6">HHU CXW</strain>
    </source>
</reference>
<dbReference type="PANTHER" id="PTHR30146:SF120">
    <property type="entry name" value="ALANINE RACEMASE"/>
    <property type="match status" value="1"/>
</dbReference>
<dbReference type="Gene3D" id="3.40.50.2300">
    <property type="match status" value="2"/>
</dbReference>
<dbReference type="Proteomes" id="UP000621447">
    <property type="component" value="Unassembled WGS sequence"/>
</dbReference>
<dbReference type="SMART" id="SM00354">
    <property type="entry name" value="HTH_LACI"/>
    <property type="match status" value="1"/>
</dbReference>
<dbReference type="Gene3D" id="1.10.260.40">
    <property type="entry name" value="lambda repressor-like DNA-binding domains"/>
    <property type="match status" value="1"/>
</dbReference>
<dbReference type="InterPro" id="IPR000843">
    <property type="entry name" value="HTH_LacI"/>
</dbReference>
<dbReference type="GO" id="GO:0003677">
    <property type="term" value="F:DNA binding"/>
    <property type="evidence" value="ECO:0007669"/>
    <property type="project" value="UniProtKB-KW"/>
</dbReference>